<dbReference type="FunFam" id="3.40.50.410:FF:000021">
    <property type="entry name" value="Collagen, type VI, alpha 3"/>
    <property type="match status" value="1"/>
</dbReference>
<feature type="region of interest" description="Disordered" evidence="12">
    <location>
        <begin position="1605"/>
        <end position="1908"/>
    </location>
</feature>
<feature type="domain" description="VWFA" evidence="14">
    <location>
        <begin position="447"/>
        <end position="623"/>
    </location>
</feature>
<dbReference type="SUPFAM" id="SSF53300">
    <property type="entry name" value="vWA-like"/>
    <property type="match status" value="10"/>
</dbReference>
<keyword evidence="7" id="KW-0176">Collagen</keyword>
<keyword evidence="8" id="KW-0325">Glycoprotein</keyword>
<dbReference type="Pfam" id="PF00092">
    <property type="entry name" value="VWA"/>
    <property type="match status" value="9"/>
</dbReference>
<dbReference type="GO" id="GO:0007155">
    <property type="term" value="P:cell adhesion"/>
    <property type="evidence" value="ECO:0007669"/>
    <property type="project" value="UniProtKB-KW"/>
</dbReference>
<evidence type="ECO:0000256" key="6">
    <source>
        <dbReference type="ARBA" id="ARBA00022889"/>
    </source>
</evidence>
<dbReference type="CDD" id="cd01472">
    <property type="entry name" value="vWA_collagen"/>
    <property type="match status" value="2"/>
</dbReference>
<dbReference type="RefSeq" id="XP_006036347.2">
    <property type="nucleotide sequence ID" value="XM_006036285.3"/>
</dbReference>
<dbReference type="eggNOG" id="KOG3544">
    <property type="taxonomic scope" value="Eukaryota"/>
</dbReference>
<organism evidence="15 16">
    <name type="scientific">Alligator sinensis</name>
    <name type="common">Chinese alligator</name>
    <dbReference type="NCBI Taxonomy" id="38654"/>
    <lineage>
        <taxon>Eukaryota</taxon>
        <taxon>Metazoa</taxon>
        <taxon>Chordata</taxon>
        <taxon>Craniata</taxon>
        <taxon>Vertebrata</taxon>
        <taxon>Euteleostomi</taxon>
        <taxon>Archelosauria</taxon>
        <taxon>Archosauria</taxon>
        <taxon>Crocodylia</taxon>
        <taxon>Alligatoridae</taxon>
        <taxon>Alligatorinae</taxon>
        <taxon>Alligator</taxon>
    </lineage>
</organism>
<comment type="function">
    <text evidence="10">Collagen VI acts as a cell-binding protein.</text>
</comment>
<dbReference type="InterPro" id="IPR036465">
    <property type="entry name" value="vWFA_dom_sf"/>
</dbReference>
<evidence type="ECO:0000256" key="4">
    <source>
        <dbReference type="ARBA" id="ARBA00022729"/>
    </source>
</evidence>
<dbReference type="KEGG" id="asn:102376655"/>
<evidence type="ECO:0000256" key="13">
    <source>
        <dbReference type="SAM" id="SignalP"/>
    </source>
</evidence>
<keyword evidence="6" id="KW-0130">Cell adhesion</keyword>
<evidence type="ECO:0000256" key="9">
    <source>
        <dbReference type="ARBA" id="ARBA00023278"/>
    </source>
</evidence>
<evidence type="ECO:0000256" key="12">
    <source>
        <dbReference type="SAM" id="MobiDB-lite"/>
    </source>
</evidence>
<dbReference type="PRINTS" id="PR00453">
    <property type="entry name" value="VWFADOMAIN"/>
</dbReference>
<protein>
    <submittedName>
        <fullName evidence="16">Collagen alpha-6(VI) chain-like</fullName>
    </submittedName>
</protein>
<evidence type="ECO:0000256" key="11">
    <source>
        <dbReference type="ARBA" id="ARBA00044000"/>
    </source>
</evidence>
<accession>A0A1U7SEM1</accession>
<dbReference type="InParanoid" id="A0A1U7SEM1"/>
<comment type="similarity">
    <text evidence="11">Belongs to the type VI collagen family.</text>
</comment>
<dbReference type="GeneID" id="102376655"/>
<feature type="domain" description="VWFA" evidence="14">
    <location>
        <begin position="652"/>
        <end position="826"/>
    </location>
</feature>
<evidence type="ECO:0000256" key="3">
    <source>
        <dbReference type="ARBA" id="ARBA00022530"/>
    </source>
</evidence>
<feature type="domain" description="VWFA" evidence="14">
    <location>
        <begin position="1401"/>
        <end position="1589"/>
    </location>
</feature>
<dbReference type="FunFam" id="3.40.50.410:FF:000016">
    <property type="entry name" value="Collagen type VI alpha 3 chain"/>
    <property type="match status" value="1"/>
</dbReference>
<dbReference type="InterPro" id="IPR002035">
    <property type="entry name" value="VWF_A"/>
</dbReference>
<dbReference type="Pfam" id="PF01391">
    <property type="entry name" value="Collagen"/>
    <property type="match status" value="3"/>
</dbReference>
<keyword evidence="2" id="KW-0964">Secreted</keyword>
<dbReference type="InterPro" id="IPR008160">
    <property type="entry name" value="Collagen"/>
</dbReference>
<feature type="compositionally biased region" description="Gly residues" evidence="12">
    <location>
        <begin position="1772"/>
        <end position="1781"/>
    </location>
</feature>
<dbReference type="PROSITE" id="PS50234">
    <property type="entry name" value="VWFA"/>
    <property type="match status" value="10"/>
</dbReference>
<sequence length="2406" mass="264114">MGFPSPELKLETFILSMKMLLTLSLVLVATCSSVAQKPAPESADIVFLVDSSDSLEDSSFGSLKDFIAETIDNLPVGPNQYHIALAQYSDDLHREFQLDTYNAKNLMLNHVKKNFVFRGGSVRTGNALQKVHEIYFKRPASATGRNQILVVVTSASSDDDVEEPAKILQSSGVKIIAVGTKEAPYDELALMATPLFYYKIPKIEELPVFSQHIPQIIEGINLDVNSAMQTTMFEVTDLREEKQLEAREPADIVLLIASSSELGNDSFPYIKDFISKMIYGLPMGPNQYHIALAQYSNDVHSEFQLDTYEAKILMLNHIKEKFAFRVGPLKTGSALRWVHETYFKEKTTDRDQILLVMSSTPSVDEVDKPAQILQRDGVKVIAVGIEKAAIDELSLIATQPYSYYFSNAWKLPMFSQNVSKIIDTIQTDITDADEEQLEVCNLDLLADIVFIVDEGVKKTDFDTTKKFLKDVISFLDVKKECIRIGLVTFSTKPEVISFLNTETNKADILQKIEGLSPKPGKAHTGAAINAASKSVFIESAGSRKSEGVEQIAVLITHRPSQDNVSDLAAELRRSGVTVFSIGIRDASVLQLKEIASHPRQQYVTYLKEFSNLLNQNETFYKKLLNQIKNRLYSELERRESLKTGCVDTEEADIYFLIDGSSSITYPDFVDMQTFLTGVINLFNIGPDNVRFGVVQYSHLVDLEFELGKYNTAGDLVKVIENIRQIGGNTNTGAALSYMRPLFAKARSQRARRVPCHLIVLTDGQSHDSVKEPADILRKDQVIVYAIGVKDANETQLHEIAGAKNRAYFVHNFDSLKVIKSEVVREICSEEACKDMKADIIFLVDSSGSIGDENYVKMKRFMKELVNRSDISTQQVQIGVVQFSDVPREEFQLNQYSTKRDIVSAIGRMSLINQNTQTGKALKFVAEYFQSPKGARPNVKKILILITDGKAQDTVKEPATALRQEGIIIYSVGVFKANRTQLEEIAGKPELVFYVENFDILKEIENEIIFGICSPYEMCRRIEHLDVVFVIDGSGSISDSEYQTMKDFMITVVKKSDVGPDRVQFGAVKYSTTPETFFHLNKFSTKSEIVEAIQADKSIGLNTYTAAALSHSETLFTERHGSRIKNGVPQVLIVITDGESHDKDKLKDTAKRLRDKGILIYAVGIQRANREELLMMAGAEDKSFYVNTFEGLKSLSINVTDDICQVSQSKCENPVDIVFLMDGSKGVAEKDFVVTKDFLLNILTGFDVTHNVRIGIAQYGKRFQEEFSLNVFLNKEELKEKIEGIQQMKGRRRYIGAALGKVERYFRPGKGSRINQNIQQVLLVFTGGRSCDRVSREAKNLRRKGIEIYAVGVGKGRAQLNQIVGTSDRKYAVDDFSDLKTIKKRLADDICNQPADLICLVDIVVGFDITSQTEGNDFFHGQPKLRENLPNILKTLTSLSGVSCNLGSKAQSSVALQVKNTVRPVSSKFEINPEIILNNLKNVVIANPSFLNVAFLQSLWKAFKKTSDNRRKVLLIFSDGVDDNIEALEEKSEELRKKGLDALIPVALERASNSEQLQYIEFGRGYERRTILDIGMTDTASQLSKYLANITERTCCCVPCKCVGEEGDRGSHGNPGIKGPPGTSGHLGYLGDDGEPGTRGPPGLVGRQGNRGCPGTRGLKGLRGISGHKGSRGDDGIDGIQGEEGDTGPSGNKGEKGDLGYPGSTGPRGPPGERGQKGFQGDPGNSGSISEIKGSKGIKGDQGKAGERGPGGSPGLPGSGNFIGATGLRGQPGSEGGKGTPGQKGVQGEQGFKGPQGPRGIQGMKGEKGEQGNKGFQSIPGAVGAKGSTGHPGMPGSKGEPGNAGVKGERGLPGQRGRQGEDGPTQYGRLGNKGAKGYGLPGDFGPKGEVGNPGLPGKTGPKGNRGKLGVAGPVGQKGLEGDWGPPGHRGAIGEKGPASFSPCELIEYVRKNSLCWSGKRECPVYPTELAFALDLSQDVSPQIFQRMKDIVISIVNDLKIRDSNCPVGARVAVLSYNLHADYLIRFSEVYSKKQLLNELKNLDYQRSSGGRDIGSAMRFVARNVFKRTLQGPNVRKIAVFFSNGPSADASAINTAVLELSALDVAATVIAFQDLPSINRAFAVDDSGLFHVINIPVEGDYKLLLKGLHLCTLCYDKCKPDDLCKRPRALSRRAYVDATFILDSSQKMSNAEFGKVKDFLSRSLDVFDISSNPGAVSTGDRVAVVSHAPPGFKPKNRKSPVKVEFSLIAYNSKDVMRNHIEKSLQQLNGEGALGHAMEWTMKNIFSTAPKPRSHKVIIVISAGETSPWDREILKKASVRAKCQGYAVFVISLGQFHNAKEVEELTSIPLEQHLVQLGRTHKPELDYAEKFMKAFVHLLRGTTKKYPPEEFKIKCDKFNSEPLTCMAGK</sequence>
<name>A0A1U7SEM1_ALLSI</name>
<keyword evidence="9" id="KW-0379">Hydroxylation</keyword>
<dbReference type="SMART" id="SM00327">
    <property type="entry name" value="VWA"/>
    <property type="match status" value="10"/>
</dbReference>
<keyword evidence="3" id="KW-0272">Extracellular matrix</keyword>
<feature type="region of interest" description="Disordered" evidence="12">
    <location>
        <begin position="1915"/>
        <end position="1934"/>
    </location>
</feature>
<feature type="chain" id="PRO_5010569075" evidence="13">
    <location>
        <begin position="36"/>
        <end position="2406"/>
    </location>
</feature>
<dbReference type="FunFam" id="3.40.50.410:FF:000004">
    <property type="entry name" value="collagen alpha-6(VI) chain"/>
    <property type="match status" value="3"/>
</dbReference>
<dbReference type="Proteomes" id="UP000189705">
    <property type="component" value="Unplaced"/>
</dbReference>
<dbReference type="Gene3D" id="3.40.50.410">
    <property type="entry name" value="von Willebrand factor, type A domain"/>
    <property type="match status" value="9"/>
</dbReference>
<dbReference type="PANTHER" id="PTHR24020">
    <property type="entry name" value="COLLAGEN ALPHA"/>
    <property type="match status" value="1"/>
</dbReference>
<comment type="subcellular location">
    <subcellularLocation>
        <location evidence="1">Secreted</location>
        <location evidence="1">Extracellular space</location>
        <location evidence="1">Extracellular matrix</location>
    </subcellularLocation>
</comment>
<feature type="domain" description="VWFA" evidence="14">
    <location>
        <begin position="838"/>
        <end position="1007"/>
    </location>
</feature>
<evidence type="ECO:0000313" key="16">
    <source>
        <dbReference type="RefSeq" id="XP_006036347.2"/>
    </source>
</evidence>
<dbReference type="InterPro" id="IPR050525">
    <property type="entry name" value="ECM_Assembly_Org"/>
</dbReference>
<feature type="domain" description="VWFA" evidence="14">
    <location>
        <begin position="44"/>
        <end position="213"/>
    </location>
</feature>
<dbReference type="FunFam" id="3.40.50.410:FF:000044">
    <property type="entry name" value="Collagen type VI alpha 6 chain"/>
    <property type="match status" value="1"/>
</dbReference>
<feature type="signal peptide" evidence="13">
    <location>
        <begin position="1"/>
        <end position="35"/>
    </location>
</feature>
<feature type="domain" description="VWFA" evidence="14">
    <location>
        <begin position="251"/>
        <end position="425"/>
    </location>
</feature>
<keyword evidence="4 13" id="KW-0732">Signal</keyword>
<gene>
    <name evidence="16" type="primary">LOC102376655</name>
</gene>
<dbReference type="CDD" id="cd01450">
    <property type="entry name" value="vWFA_subfamily_ECM"/>
    <property type="match status" value="4"/>
</dbReference>
<feature type="domain" description="VWFA" evidence="14">
    <location>
        <begin position="2175"/>
        <end position="2372"/>
    </location>
</feature>
<feature type="compositionally biased region" description="Gly residues" evidence="12">
    <location>
        <begin position="1747"/>
        <end position="1757"/>
    </location>
</feature>
<evidence type="ECO:0000256" key="8">
    <source>
        <dbReference type="ARBA" id="ARBA00023180"/>
    </source>
</evidence>
<evidence type="ECO:0000313" key="15">
    <source>
        <dbReference type="Proteomes" id="UP000189705"/>
    </source>
</evidence>
<feature type="domain" description="VWFA" evidence="14">
    <location>
        <begin position="1967"/>
        <end position="2110"/>
    </location>
</feature>
<keyword evidence="5" id="KW-0677">Repeat</keyword>
<reference evidence="16" key="1">
    <citation type="submission" date="2025-08" db="UniProtKB">
        <authorList>
            <consortium name="RefSeq"/>
        </authorList>
    </citation>
    <scope>IDENTIFICATION</scope>
</reference>
<dbReference type="FunFam" id="3.40.50.410:FF:000003">
    <property type="entry name" value="Collagen type VI alpha 3 chain"/>
    <property type="match status" value="3"/>
</dbReference>
<dbReference type="STRING" id="38654.A0A1U7SEM1"/>
<feature type="compositionally biased region" description="Basic and acidic residues" evidence="12">
    <location>
        <begin position="1737"/>
        <end position="1746"/>
    </location>
</feature>
<evidence type="ECO:0000259" key="14">
    <source>
        <dbReference type="PROSITE" id="PS50234"/>
    </source>
</evidence>
<evidence type="ECO:0000256" key="7">
    <source>
        <dbReference type="ARBA" id="ARBA00023119"/>
    </source>
</evidence>
<feature type="domain" description="VWFA" evidence="14">
    <location>
        <begin position="1215"/>
        <end position="1385"/>
    </location>
</feature>
<keyword evidence="15" id="KW-1185">Reference proteome</keyword>
<dbReference type="GO" id="GO:0005589">
    <property type="term" value="C:collagen type VI trimer"/>
    <property type="evidence" value="ECO:0007669"/>
    <property type="project" value="UniProtKB-ARBA"/>
</dbReference>
<evidence type="ECO:0000256" key="2">
    <source>
        <dbReference type="ARBA" id="ARBA00022525"/>
    </source>
</evidence>
<evidence type="ECO:0000256" key="1">
    <source>
        <dbReference type="ARBA" id="ARBA00004498"/>
    </source>
</evidence>
<dbReference type="OrthoDB" id="6132182at2759"/>
<feature type="domain" description="VWFA" evidence="14">
    <location>
        <begin position="1025"/>
        <end position="1202"/>
    </location>
</feature>
<evidence type="ECO:0000256" key="5">
    <source>
        <dbReference type="ARBA" id="ARBA00022737"/>
    </source>
</evidence>
<evidence type="ECO:0000256" key="10">
    <source>
        <dbReference type="ARBA" id="ARBA00043858"/>
    </source>
</evidence>
<dbReference type="PANTHER" id="PTHR24020:SF90">
    <property type="entry name" value="COLLAGEN ALPHA-1(XXI) CHAIN"/>
    <property type="match status" value="1"/>
</dbReference>
<proteinExistence type="inferred from homology"/>